<organism evidence="11 12">
    <name type="scientific">Limosilactobacillus vaginalis DSM 5837 = ATCC 49540</name>
    <dbReference type="NCBI Taxonomy" id="1423814"/>
    <lineage>
        <taxon>Bacteria</taxon>
        <taxon>Bacillati</taxon>
        <taxon>Bacillota</taxon>
        <taxon>Bacilli</taxon>
        <taxon>Lactobacillales</taxon>
        <taxon>Lactobacillaceae</taxon>
        <taxon>Limosilactobacillus</taxon>
    </lineage>
</organism>
<dbReference type="PATRIC" id="fig|1423814.6.peg.1765"/>
<keyword evidence="4 11" id="KW-0808">Transferase</keyword>
<dbReference type="InterPro" id="IPR038333">
    <property type="entry name" value="T1MK-like_N_sf"/>
</dbReference>
<keyword evidence="6" id="KW-0680">Restriction system</keyword>
<dbReference type="InterPro" id="IPR051537">
    <property type="entry name" value="DNA_Adenine_Mtase"/>
</dbReference>
<dbReference type="InterPro" id="IPR002052">
    <property type="entry name" value="DNA_methylase_N6_adenine_CS"/>
</dbReference>
<dbReference type="PANTHER" id="PTHR42933">
    <property type="entry name" value="SLR6095 PROTEIN"/>
    <property type="match status" value="1"/>
</dbReference>
<evidence type="ECO:0000256" key="6">
    <source>
        <dbReference type="ARBA" id="ARBA00022747"/>
    </source>
</evidence>
<reference evidence="11 12" key="1">
    <citation type="submission" date="2009-01" db="EMBL/GenBank/DDBJ databases">
        <authorList>
            <person name="Qin X."/>
            <person name="Bachman B."/>
            <person name="Battles P."/>
            <person name="Bell A."/>
            <person name="Bess C."/>
            <person name="Bickham C."/>
            <person name="Chaboub L."/>
            <person name="Chen D."/>
            <person name="Coyle M."/>
            <person name="Deiros D.R."/>
            <person name="Dinh H."/>
            <person name="Forbes L."/>
            <person name="Fowler G."/>
            <person name="Francisco L."/>
            <person name="Fu Q."/>
            <person name="Gubbala S."/>
            <person name="Hale W."/>
            <person name="Han Y."/>
            <person name="Hemphill L."/>
            <person name="Highlander S.K."/>
            <person name="Hirani K."/>
            <person name="Hogues M."/>
            <person name="Jackson L."/>
            <person name="Jakkamsetti A."/>
            <person name="Javaid M."/>
            <person name="Jiang H."/>
            <person name="Korchina V."/>
            <person name="Kovar C."/>
            <person name="Lara F."/>
            <person name="Lee S."/>
            <person name="Mata R."/>
            <person name="Mathew T."/>
            <person name="Moen C."/>
            <person name="Morales K."/>
            <person name="Munidasa M."/>
            <person name="Nazareth L."/>
            <person name="Ngo R."/>
            <person name="Nguyen L."/>
            <person name="Okwuonu G."/>
            <person name="Ongeri F."/>
            <person name="Patil S."/>
            <person name="Petrosino J."/>
            <person name="Pham C."/>
            <person name="Pham P."/>
            <person name="Pu L.-L."/>
            <person name="Puazo M."/>
            <person name="Raj R."/>
            <person name="Reid J."/>
            <person name="Rouhana J."/>
            <person name="Saada N."/>
            <person name="Shang Y."/>
            <person name="Simmons D."/>
            <person name="Thornton R."/>
            <person name="Warren J."/>
            <person name="Weissenberger G."/>
            <person name="Zhang J."/>
            <person name="Zhang L."/>
            <person name="Zhou C."/>
            <person name="Zhu D."/>
            <person name="Muzny D."/>
            <person name="Worley K."/>
            <person name="Gibbs R."/>
        </authorList>
    </citation>
    <scope>NUCLEOTIDE SEQUENCE [LARGE SCALE GENOMIC DNA]</scope>
    <source>
        <strain evidence="11 12">ATCC 49540</strain>
    </source>
</reference>
<comment type="catalytic activity">
    <reaction evidence="7">
        <text>a 2'-deoxyadenosine in DNA + S-adenosyl-L-methionine = an N(6)-methyl-2'-deoxyadenosine in DNA + S-adenosyl-L-homocysteine + H(+)</text>
        <dbReference type="Rhea" id="RHEA:15197"/>
        <dbReference type="Rhea" id="RHEA-COMP:12418"/>
        <dbReference type="Rhea" id="RHEA-COMP:12419"/>
        <dbReference type="ChEBI" id="CHEBI:15378"/>
        <dbReference type="ChEBI" id="CHEBI:57856"/>
        <dbReference type="ChEBI" id="CHEBI:59789"/>
        <dbReference type="ChEBI" id="CHEBI:90615"/>
        <dbReference type="ChEBI" id="CHEBI:90616"/>
        <dbReference type="EC" id="2.1.1.72"/>
    </reaction>
</comment>
<evidence type="ECO:0000256" key="7">
    <source>
        <dbReference type="ARBA" id="ARBA00047942"/>
    </source>
</evidence>
<evidence type="ECO:0000256" key="3">
    <source>
        <dbReference type="ARBA" id="ARBA00022603"/>
    </source>
</evidence>
<evidence type="ECO:0000256" key="2">
    <source>
        <dbReference type="ARBA" id="ARBA00011900"/>
    </source>
</evidence>
<dbReference type="SUPFAM" id="SSF53335">
    <property type="entry name" value="S-adenosyl-L-methionine-dependent methyltransferases"/>
    <property type="match status" value="1"/>
</dbReference>
<feature type="coiled-coil region" evidence="8">
    <location>
        <begin position="496"/>
        <end position="523"/>
    </location>
</feature>
<dbReference type="InterPro" id="IPR029063">
    <property type="entry name" value="SAM-dependent_MTases_sf"/>
</dbReference>
<keyword evidence="3 11" id="KW-0489">Methyltransferase</keyword>
<dbReference type="GO" id="GO:0008170">
    <property type="term" value="F:N-methyltransferase activity"/>
    <property type="evidence" value="ECO:0007669"/>
    <property type="project" value="InterPro"/>
</dbReference>
<gene>
    <name evidence="11" type="primary">hsdM</name>
    <name evidence="11" type="ORF">HMPREF0549_0254</name>
</gene>
<dbReference type="OrthoDB" id="9814572at2"/>
<evidence type="ECO:0000256" key="8">
    <source>
        <dbReference type="SAM" id="Coils"/>
    </source>
</evidence>
<dbReference type="NCBIfam" id="TIGR00497">
    <property type="entry name" value="hsdM"/>
    <property type="match status" value="1"/>
</dbReference>
<feature type="domain" description="N6 adenine-specific DNA methyltransferase N-terminal" evidence="10">
    <location>
        <begin position="7"/>
        <end position="165"/>
    </location>
</feature>
<evidence type="ECO:0000259" key="10">
    <source>
        <dbReference type="Pfam" id="PF12161"/>
    </source>
</evidence>
<evidence type="ECO:0000313" key="11">
    <source>
        <dbReference type="EMBL" id="EEJ41378.1"/>
    </source>
</evidence>
<sequence>MSKAQKITNKIWEMANRLRGNMDASEYRDYILGFMFYRYLSEHQEKYLVKNEVVFPEEGQSVNDAYLTQVPEEDLNDALADIAGSLGYAIAPQYTWATIVDKVHDNKIAASDYQDMFDSFNHNLNLNANSKMDFTGVFDDMNLNNSRLGNNTAARAKALTNIIDLVDEIEYRDENGKDILGDIYTYLIAEFASNSGKKAGEFFTPHQVSEVLAKLVTENLDKNITRPSVYDFACGSGSLLLTVSEQLPSNMVVHYHGQELNTSTYNLARMNLMMHDVRYENMDLRNADTLEMDWPDGVDEHGVDHPRSFDMVVANPPYSARWDNNDNKLKDPRFKEYGALAPKTKADYAFLLHGLYHLKQDGTMAIVLPHGVLFRGAKEAKIRQALLEKNQIDAIIGLPANLFYSTGIPTVVLVLKKNKENKDVLFIDASKDFEKGKNQNTLRKEDIDKIINTYKERKDVDKYAHVASIDEIKENDYNLNIPRYVDTFEPEPPVDLGKLTKEMEETQKEIEKTQSELLGMMKELTSKDEKTQNDLNDFIKMLENEVKRNG</sequence>
<evidence type="ECO:0000256" key="4">
    <source>
        <dbReference type="ARBA" id="ARBA00022679"/>
    </source>
</evidence>
<dbReference type="Gene3D" id="1.20.1260.30">
    <property type="match status" value="1"/>
</dbReference>
<accession>C2ES18</accession>
<evidence type="ECO:0000256" key="1">
    <source>
        <dbReference type="ARBA" id="ARBA00006594"/>
    </source>
</evidence>
<dbReference type="PRINTS" id="PR00507">
    <property type="entry name" value="N12N6MTFRASE"/>
</dbReference>
<dbReference type="InterPro" id="IPR022749">
    <property type="entry name" value="D12N6_MeTrfase_N"/>
</dbReference>
<evidence type="ECO:0000256" key="5">
    <source>
        <dbReference type="ARBA" id="ARBA00022691"/>
    </source>
</evidence>
<dbReference type="GO" id="GO:0032259">
    <property type="term" value="P:methylation"/>
    <property type="evidence" value="ECO:0007669"/>
    <property type="project" value="UniProtKB-KW"/>
</dbReference>
<dbReference type="eggNOG" id="COG0286">
    <property type="taxonomic scope" value="Bacteria"/>
</dbReference>
<protein>
    <recommendedName>
        <fullName evidence="2">site-specific DNA-methyltransferase (adenine-specific)</fullName>
        <ecNumber evidence="2">2.1.1.72</ecNumber>
    </recommendedName>
</protein>
<dbReference type="REBASE" id="440816">
    <property type="entry name" value="M.Lva49540ORF254P"/>
</dbReference>
<feature type="domain" description="DNA methylase adenine-specific" evidence="9">
    <location>
        <begin position="177"/>
        <end position="489"/>
    </location>
</feature>
<dbReference type="GO" id="GO:0009307">
    <property type="term" value="P:DNA restriction-modification system"/>
    <property type="evidence" value="ECO:0007669"/>
    <property type="project" value="UniProtKB-KW"/>
</dbReference>
<dbReference type="EMBL" id="ACGV01000018">
    <property type="protein sequence ID" value="EEJ41378.1"/>
    <property type="molecule type" value="Genomic_DNA"/>
</dbReference>
<dbReference type="Proteomes" id="UP000004483">
    <property type="component" value="Unassembled WGS sequence"/>
</dbReference>
<dbReference type="Pfam" id="PF12161">
    <property type="entry name" value="HsdM_N"/>
    <property type="match status" value="1"/>
</dbReference>
<dbReference type="Pfam" id="PF02384">
    <property type="entry name" value="N6_Mtase"/>
    <property type="match status" value="1"/>
</dbReference>
<proteinExistence type="inferred from homology"/>
<name>C2ES18_9LACO</name>
<keyword evidence="8" id="KW-0175">Coiled coil</keyword>
<dbReference type="HOGENOM" id="CLU_013049_0_2_9"/>
<dbReference type="InterPro" id="IPR004546">
    <property type="entry name" value="Restrct_endonuc_T1M"/>
</dbReference>
<comment type="caution">
    <text evidence="11">The sequence shown here is derived from an EMBL/GenBank/DDBJ whole genome shotgun (WGS) entry which is preliminary data.</text>
</comment>
<dbReference type="AlphaFoldDB" id="C2ES18"/>
<dbReference type="InterPro" id="IPR003356">
    <property type="entry name" value="DNA_methylase_A-5"/>
</dbReference>
<evidence type="ECO:0000313" key="12">
    <source>
        <dbReference type="Proteomes" id="UP000004483"/>
    </source>
</evidence>
<dbReference type="Gene3D" id="3.40.50.150">
    <property type="entry name" value="Vaccinia Virus protein VP39"/>
    <property type="match status" value="1"/>
</dbReference>
<evidence type="ECO:0000259" key="9">
    <source>
        <dbReference type="Pfam" id="PF02384"/>
    </source>
</evidence>
<dbReference type="GO" id="GO:0003677">
    <property type="term" value="F:DNA binding"/>
    <property type="evidence" value="ECO:0007669"/>
    <property type="project" value="InterPro"/>
</dbReference>
<dbReference type="PANTHER" id="PTHR42933:SF1">
    <property type="entry name" value="SITE-SPECIFIC DNA-METHYLTRANSFERASE (ADENINE-SPECIFIC)"/>
    <property type="match status" value="1"/>
</dbReference>
<comment type="similarity">
    <text evidence="1">Belongs to the N(4)/N(6)-methyltransferase family.</text>
</comment>
<keyword evidence="5" id="KW-0949">S-adenosyl-L-methionine</keyword>
<dbReference type="EC" id="2.1.1.72" evidence="2"/>
<dbReference type="GO" id="GO:0009007">
    <property type="term" value="F:site-specific DNA-methyltransferase (adenine-specific) activity"/>
    <property type="evidence" value="ECO:0007669"/>
    <property type="project" value="UniProtKB-EC"/>
</dbReference>
<dbReference type="STRING" id="1423814.HMPREF0549_0254"/>
<dbReference type="PROSITE" id="PS00092">
    <property type="entry name" value="N6_MTASE"/>
    <property type="match status" value="1"/>
</dbReference>